<name>A0A9W3J9B5_BACTU</name>
<dbReference type="CDD" id="cd10440">
    <property type="entry name" value="GIY-YIG_COG3680"/>
    <property type="match status" value="1"/>
</dbReference>
<dbReference type="RefSeq" id="WP_000943191.1">
    <property type="nucleotide sequence ID" value="NC_018500.1"/>
</dbReference>
<protein>
    <recommendedName>
        <fullName evidence="3">GIY-YIG domain-containing protein</fullName>
    </recommendedName>
</protein>
<dbReference type="Proteomes" id="UP000005259">
    <property type="component" value="Chromosome"/>
</dbReference>
<accession>A0A9W3J9B5</accession>
<evidence type="ECO:0008006" key="3">
    <source>
        <dbReference type="Google" id="ProtNLM"/>
    </source>
</evidence>
<reference evidence="1 2" key="1">
    <citation type="submission" date="2012-08" db="EMBL/GenBank/DDBJ databases">
        <authorList>
            <person name="Doggett N."/>
            <person name="Teshima H."/>
            <person name="Bruce D."/>
            <person name="Detter J.C."/>
            <person name="Johnson S.L."/>
            <person name="Han C."/>
        </authorList>
    </citation>
    <scope>NUCLEOTIDE SEQUENCE [LARGE SCALE GENOMIC DNA]</scope>
    <source>
        <strain evidence="1 2">HD-771</strain>
    </source>
</reference>
<evidence type="ECO:0000313" key="2">
    <source>
        <dbReference type="Proteomes" id="UP000005259"/>
    </source>
</evidence>
<evidence type="ECO:0000313" key="1">
    <source>
        <dbReference type="EMBL" id="AFQ16341.1"/>
    </source>
</evidence>
<dbReference type="KEGG" id="bti:BTG_14445"/>
<dbReference type="AlphaFoldDB" id="A0A9W3J9B5"/>
<proteinExistence type="predicted"/>
<gene>
    <name evidence="1" type="ORF">BTG_14445</name>
</gene>
<dbReference type="EMBL" id="CP003752">
    <property type="protein sequence ID" value="AFQ16341.1"/>
    <property type="molecule type" value="Genomic_DNA"/>
</dbReference>
<sequence length="313" mass="36590">MLREYYVYEYFIKDTQEIFYVGMGKGKRATTDSRNAECEKIKKEFEWDYSIVRDNLTEQEASDLKVQLILNYREAEQPLTNIRPGGVGEKIDEESIAKAKYLVFLIKHNVIKMTHNEVCEETGVYSSLVSYLYNDENDELYPEIQHKVPNNIDDIIRRYNPRVYTEEEKKVGYIKYILELLDKGVIKMPQTQLASLFNMTPSNISSIKKGKSHVKIPAMVPNNIGDYLRDYDINIISEEERKVGNLKFILRLKEEGVINIQNKQISEILGVSNYYVADVKRPPDGKRNRYPYPEVRPDKDIMSQLTPFFVVKK</sequence>
<organism evidence="1 2">
    <name type="scientific">Bacillus thuringiensis HD-771</name>
    <dbReference type="NCBI Taxonomy" id="1218175"/>
    <lineage>
        <taxon>Bacteria</taxon>
        <taxon>Bacillati</taxon>
        <taxon>Bacillota</taxon>
        <taxon>Bacilli</taxon>
        <taxon>Bacillales</taxon>
        <taxon>Bacillaceae</taxon>
        <taxon>Bacillus</taxon>
        <taxon>Bacillus cereus group</taxon>
    </lineage>
</organism>